<dbReference type="Proteomes" id="UP000189941">
    <property type="component" value="Unassembled WGS sequence"/>
</dbReference>
<protein>
    <submittedName>
        <fullName evidence="1">Uncharacterized protein</fullName>
    </submittedName>
</protein>
<sequence length="118" mass="13830">MKFGSKAYAATAQMLPELVTGRMGNIIKPRALKSKEMQKERTKSKAEVFTPTWIVKKQNDEIEKDYINRHLTIINNLFCIILNKIKFDRSRKMEHTTIYTSSHDGQKIFLRPATIEWE</sequence>
<accession>A0A1T4L1U8</accession>
<evidence type="ECO:0000313" key="1">
    <source>
        <dbReference type="EMBL" id="SJZ48520.1"/>
    </source>
</evidence>
<proteinExistence type="predicted"/>
<gene>
    <name evidence="1" type="ORF">SAMN02746011_00932</name>
</gene>
<name>A0A1T4L1U8_9LACT</name>
<keyword evidence="2" id="KW-1185">Reference proteome</keyword>
<organism evidence="1 2">
    <name type="scientific">Globicatella sulfidifaciens DSM 15739</name>
    <dbReference type="NCBI Taxonomy" id="1121925"/>
    <lineage>
        <taxon>Bacteria</taxon>
        <taxon>Bacillati</taxon>
        <taxon>Bacillota</taxon>
        <taxon>Bacilli</taxon>
        <taxon>Lactobacillales</taxon>
        <taxon>Aerococcaceae</taxon>
        <taxon>Globicatella</taxon>
    </lineage>
</organism>
<dbReference type="AlphaFoldDB" id="A0A1T4L1U8"/>
<dbReference type="EMBL" id="FUWO01000006">
    <property type="protein sequence ID" value="SJZ48520.1"/>
    <property type="molecule type" value="Genomic_DNA"/>
</dbReference>
<dbReference type="STRING" id="1121925.SAMN02746011_00932"/>
<reference evidence="2" key="1">
    <citation type="submission" date="2017-02" db="EMBL/GenBank/DDBJ databases">
        <authorList>
            <person name="Varghese N."/>
            <person name="Submissions S."/>
        </authorList>
    </citation>
    <scope>NUCLEOTIDE SEQUENCE [LARGE SCALE GENOMIC DNA]</scope>
    <source>
        <strain evidence="2">DSM 15739</strain>
    </source>
</reference>
<evidence type="ECO:0000313" key="2">
    <source>
        <dbReference type="Proteomes" id="UP000189941"/>
    </source>
</evidence>